<evidence type="ECO:0000313" key="3">
    <source>
        <dbReference type="Proteomes" id="UP000604661"/>
    </source>
</evidence>
<evidence type="ECO:0000259" key="1">
    <source>
        <dbReference type="Pfam" id="PF01878"/>
    </source>
</evidence>
<accession>A0ABR8F4X6</accession>
<gene>
    <name evidence="2" type="ORF">H6G95_25760</name>
</gene>
<dbReference type="Proteomes" id="UP000604661">
    <property type="component" value="Unassembled WGS sequence"/>
</dbReference>
<protein>
    <submittedName>
        <fullName evidence="2">EVE domain-containing protein</fullName>
    </submittedName>
</protein>
<dbReference type="InterPro" id="IPR015947">
    <property type="entry name" value="PUA-like_sf"/>
</dbReference>
<dbReference type="Pfam" id="PF01878">
    <property type="entry name" value="EVE"/>
    <property type="match status" value="1"/>
</dbReference>
<sequence length="94" mass="10718">MPRLTTCYAKDMVAGNGVLIWKSGYQAGIYAIAEIIEPPKIIVNPLDIDYWIDTTRIGVKPCAKIRFTSKLLEKPLLWENLKQDLVLKTLMVIR</sequence>
<proteinExistence type="predicted"/>
<name>A0ABR8F4X6_NOSLI</name>
<feature type="domain" description="EVE" evidence="1">
    <location>
        <begin position="9"/>
        <end position="90"/>
    </location>
</feature>
<dbReference type="SUPFAM" id="SSF88697">
    <property type="entry name" value="PUA domain-like"/>
    <property type="match status" value="1"/>
</dbReference>
<dbReference type="RefSeq" id="WP_190900269.1">
    <property type="nucleotide sequence ID" value="NZ_JACJTE010000039.1"/>
</dbReference>
<dbReference type="InterPro" id="IPR002740">
    <property type="entry name" value="EVE_domain"/>
</dbReference>
<evidence type="ECO:0000313" key="2">
    <source>
        <dbReference type="EMBL" id="MBD2563951.1"/>
    </source>
</evidence>
<organism evidence="2 3">
    <name type="scientific">Nostoc linckia FACHB-391</name>
    <dbReference type="NCBI Taxonomy" id="2692906"/>
    <lineage>
        <taxon>Bacteria</taxon>
        <taxon>Bacillati</taxon>
        <taxon>Cyanobacteriota</taxon>
        <taxon>Cyanophyceae</taxon>
        <taxon>Nostocales</taxon>
        <taxon>Nostocaceae</taxon>
        <taxon>Nostoc</taxon>
    </lineage>
</organism>
<reference evidence="2 3" key="1">
    <citation type="journal article" date="2020" name="ISME J.">
        <title>Comparative genomics reveals insights into cyanobacterial evolution and habitat adaptation.</title>
        <authorList>
            <person name="Chen M.Y."/>
            <person name="Teng W.K."/>
            <person name="Zhao L."/>
            <person name="Hu C.X."/>
            <person name="Zhou Y.K."/>
            <person name="Han B.P."/>
            <person name="Song L.R."/>
            <person name="Shu W.S."/>
        </authorList>
    </citation>
    <scope>NUCLEOTIDE SEQUENCE [LARGE SCALE GENOMIC DNA]</scope>
    <source>
        <strain evidence="2 3">FACHB-391</strain>
    </source>
</reference>
<keyword evidence="3" id="KW-1185">Reference proteome</keyword>
<dbReference type="EMBL" id="JACJTE010000039">
    <property type="protein sequence ID" value="MBD2563951.1"/>
    <property type="molecule type" value="Genomic_DNA"/>
</dbReference>
<comment type="caution">
    <text evidence="2">The sequence shown here is derived from an EMBL/GenBank/DDBJ whole genome shotgun (WGS) entry which is preliminary data.</text>
</comment>